<dbReference type="AlphaFoldDB" id="A0AA40VDT8"/>
<proteinExistence type="predicted"/>
<protein>
    <submittedName>
        <fullName evidence="3">Uncharacterized protein</fullName>
    </submittedName>
</protein>
<feature type="coiled-coil region" evidence="1">
    <location>
        <begin position="73"/>
        <end position="107"/>
    </location>
</feature>
<feature type="region of interest" description="Disordered" evidence="2">
    <location>
        <begin position="27"/>
        <end position="46"/>
    </location>
</feature>
<comment type="caution">
    <text evidence="3">The sequence shown here is derived from an EMBL/GenBank/DDBJ whole genome shotgun (WGS) entry which is preliminary data.</text>
</comment>
<dbReference type="RefSeq" id="WP_182556143.1">
    <property type="nucleotide sequence ID" value="NZ_BPRF01000004.1"/>
</dbReference>
<name>A0AA40VDT8_9HYPH</name>
<evidence type="ECO:0000256" key="1">
    <source>
        <dbReference type="SAM" id="Coils"/>
    </source>
</evidence>
<gene>
    <name evidence="3" type="ORF">HNR51_004053</name>
</gene>
<accession>A0AA40VDT8</accession>
<evidence type="ECO:0000313" key="3">
    <source>
        <dbReference type="EMBL" id="MBA8914957.1"/>
    </source>
</evidence>
<organism evidence="3 4">
    <name type="scientific">Methylorubrum thiocyanatum</name>
    <dbReference type="NCBI Taxonomy" id="47958"/>
    <lineage>
        <taxon>Bacteria</taxon>
        <taxon>Pseudomonadati</taxon>
        <taxon>Pseudomonadota</taxon>
        <taxon>Alphaproteobacteria</taxon>
        <taxon>Hyphomicrobiales</taxon>
        <taxon>Methylobacteriaceae</taxon>
        <taxon>Methylorubrum</taxon>
    </lineage>
</organism>
<sequence length="115" mass="12937">MSMTPRDMVVLAGRALTGTEDWAKPLARALGAHHPNGPRESIDPRSVSRWRTGVMEVLPWALEALPLILRERAGVLDEEIARLEERADEMSEAAIEIERELEELQEPPEPPEPRP</sequence>
<dbReference type="Proteomes" id="UP000543554">
    <property type="component" value="Unassembled WGS sequence"/>
</dbReference>
<evidence type="ECO:0000313" key="4">
    <source>
        <dbReference type="Proteomes" id="UP000543554"/>
    </source>
</evidence>
<keyword evidence="4" id="KW-1185">Reference proteome</keyword>
<evidence type="ECO:0000256" key="2">
    <source>
        <dbReference type="SAM" id="MobiDB-lite"/>
    </source>
</evidence>
<dbReference type="EMBL" id="JACJIB010000007">
    <property type="protein sequence ID" value="MBA8914957.1"/>
    <property type="molecule type" value="Genomic_DNA"/>
</dbReference>
<reference evidence="3 4" key="1">
    <citation type="submission" date="2020-08" db="EMBL/GenBank/DDBJ databases">
        <title>Genomic Encyclopedia of Type Strains, Phase IV (KMG-IV): sequencing the most valuable type-strain genomes for metagenomic binning, comparative biology and taxonomic classification.</title>
        <authorList>
            <person name="Goeker M."/>
        </authorList>
    </citation>
    <scope>NUCLEOTIDE SEQUENCE [LARGE SCALE GENOMIC DNA]</scope>
    <source>
        <strain evidence="3 4">DSM 11490</strain>
    </source>
</reference>
<keyword evidence="1" id="KW-0175">Coiled coil</keyword>